<feature type="compositionally biased region" description="Polar residues" evidence="1">
    <location>
        <begin position="45"/>
        <end position="54"/>
    </location>
</feature>
<sequence>LSRSVPVSEIISVREEDEESGSRRKDDGSWKKIKDGDGTDCRKSFTGTGTNNPEGQPAPGPRRWSPSFRGRQADRTSASTARTRTTPAQTPTPQVHLFHTTPPTRAVPG</sequence>
<evidence type="ECO:0000313" key="3">
    <source>
        <dbReference type="Proteomes" id="UP001345963"/>
    </source>
</evidence>
<feature type="compositionally biased region" description="Low complexity" evidence="1">
    <location>
        <begin position="75"/>
        <end position="94"/>
    </location>
</feature>
<dbReference type="EMBL" id="JAHUTI010045768">
    <property type="protein sequence ID" value="MED6246956.1"/>
    <property type="molecule type" value="Genomic_DNA"/>
</dbReference>
<feature type="region of interest" description="Disordered" evidence="1">
    <location>
        <begin position="1"/>
        <end position="109"/>
    </location>
</feature>
<comment type="caution">
    <text evidence="2">The sequence shown here is derived from an EMBL/GenBank/DDBJ whole genome shotgun (WGS) entry which is preliminary data.</text>
</comment>
<organism evidence="2 3">
    <name type="scientific">Ataeniobius toweri</name>
    <dbReference type="NCBI Taxonomy" id="208326"/>
    <lineage>
        <taxon>Eukaryota</taxon>
        <taxon>Metazoa</taxon>
        <taxon>Chordata</taxon>
        <taxon>Craniata</taxon>
        <taxon>Vertebrata</taxon>
        <taxon>Euteleostomi</taxon>
        <taxon>Actinopterygii</taxon>
        <taxon>Neopterygii</taxon>
        <taxon>Teleostei</taxon>
        <taxon>Neoteleostei</taxon>
        <taxon>Acanthomorphata</taxon>
        <taxon>Ovalentaria</taxon>
        <taxon>Atherinomorphae</taxon>
        <taxon>Cyprinodontiformes</taxon>
        <taxon>Goodeidae</taxon>
        <taxon>Ataeniobius</taxon>
    </lineage>
</organism>
<accession>A0ABU7B934</accession>
<evidence type="ECO:0000256" key="1">
    <source>
        <dbReference type="SAM" id="MobiDB-lite"/>
    </source>
</evidence>
<feature type="compositionally biased region" description="Basic and acidic residues" evidence="1">
    <location>
        <begin position="20"/>
        <end position="43"/>
    </location>
</feature>
<feature type="non-terminal residue" evidence="2">
    <location>
        <position position="1"/>
    </location>
</feature>
<gene>
    <name evidence="2" type="ORF">ATANTOWER_026843</name>
</gene>
<protein>
    <submittedName>
        <fullName evidence="2">Uncharacterized protein</fullName>
    </submittedName>
</protein>
<name>A0ABU7B934_9TELE</name>
<dbReference type="Proteomes" id="UP001345963">
    <property type="component" value="Unassembled WGS sequence"/>
</dbReference>
<reference evidence="2 3" key="1">
    <citation type="submission" date="2021-07" db="EMBL/GenBank/DDBJ databases">
        <authorList>
            <person name="Palmer J.M."/>
        </authorList>
    </citation>
    <scope>NUCLEOTIDE SEQUENCE [LARGE SCALE GENOMIC DNA]</scope>
    <source>
        <strain evidence="2 3">AT_MEX2019</strain>
        <tissue evidence="2">Muscle</tissue>
    </source>
</reference>
<evidence type="ECO:0000313" key="2">
    <source>
        <dbReference type="EMBL" id="MED6246956.1"/>
    </source>
</evidence>
<proteinExistence type="predicted"/>
<keyword evidence="3" id="KW-1185">Reference proteome</keyword>